<reference evidence="2 3" key="1">
    <citation type="submission" date="2024-01" db="EMBL/GenBank/DDBJ databases">
        <title>The complete chloroplast genome sequence of Lithospermum erythrorhizon: insights into the phylogenetic relationship among Boraginaceae species and the maternal lineages of purple gromwells.</title>
        <authorList>
            <person name="Okada T."/>
            <person name="Watanabe K."/>
        </authorList>
    </citation>
    <scope>NUCLEOTIDE SEQUENCE [LARGE SCALE GENOMIC DNA]</scope>
</reference>
<dbReference type="Proteomes" id="UP001454036">
    <property type="component" value="Unassembled WGS sequence"/>
</dbReference>
<feature type="domain" description="Reverse transcriptase Ty1/copia-type" evidence="1">
    <location>
        <begin position="50"/>
        <end position="179"/>
    </location>
</feature>
<dbReference type="SUPFAM" id="SSF56672">
    <property type="entry name" value="DNA/RNA polymerases"/>
    <property type="match status" value="1"/>
</dbReference>
<protein>
    <submittedName>
        <fullName evidence="2">Transmembrane signal receptor</fullName>
    </submittedName>
</protein>
<dbReference type="AlphaFoldDB" id="A0AAV3P4M8"/>
<dbReference type="PANTHER" id="PTHR11439:SF470">
    <property type="entry name" value="CYSTEINE-RICH RLK (RECEPTOR-LIKE PROTEIN KINASE) 8"/>
    <property type="match status" value="1"/>
</dbReference>
<evidence type="ECO:0000313" key="3">
    <source>
        <dbReference type="Proteomes" id="UP001454036"/>
    </source>
</evidence>
<gene>
    <name evidence="2" type="ORF">LIER_05250</name>
</gene>
<evidence type="ECO:0000313" key="2">
    <source>
        <dbReference type="EMBL" id="GAA0144933.1"/>
    </source>
</evidence>
<organism evidence="2 3">
    <name type="scientific">Lithospermum erythrorhizon</name>
    <name type="common">Purple gromwell</name>
    <name type="synonym">Lithospermum officinale var. erythrorhizon</name>
    <dbReference type="NCBI Taxonomy" id="34254"/>
    <lineage>
        <taxon>Eukaryota</taxon>
        <taxon>Viridiplantae</taxon>
        <taxon>Streptophyta</taxon>
        <taxon>Embryophyta</taxon>
        <taxon>Tracheophyta</taxon>
        <taxon>Spermatophyta</taxon>
        <taxon>Magnoliopsida</taxon>
        <taxon>eudicotyledons</taxon>
        <taxon>Gunneridae</taxon>
        <taxon>Pentapetalae</taxon>
        <taxon>asterids</taxon>
        <taxon>lamiids</taxon>
        <taxon>Boraginales</taxon>
        <taxon>Boraginaceae</taxon>
        <taxon>Boraginoideae</taxon>
        <taxon>Lithospermeae</taxon>
        <taxon>Lithospermum</taxon>
    </lineage>
</organism>
<dbReference type="InterPro" id="IPR043502">
    <property type="entry name" value="DNA/RNA_pol_sf"/>
</dbReference>
<keyword evidence="2" id="KW-0675">Receptor</keyword>
<dbReference type="Pfam" id="PF07727">
    <property type="entry name" value="RVT_2"/>
    <property type="match status" value="1"/>
</dbReference>
<evidence type="ECO:0000259" key="1">
    <source>
        <dbReference type="Pfam" id="PF07727"/>
    </source>
</evidence>
<keyword evidence="3" id="KW-1185">Reference proteome</keyword>
<accession>A0AAV3P4M8</accession>
<keyword evidence="2" id="KW-0812">Transmembrane</keyword>
<proteinExistence type="predicted"/>
<dbReference type="PANTHER" id="PTHR11439">
    <property type="entry name" value="GAG-POL-RELATED RETROTRANSPOSON"/>
    <property type="match status" value="1"/>
</dbReference>
<sequence>MNQEIQALKQNKTWEVVDLPPGVKPIGCKWVFRIKRKPDGTIDKYKARLVCKHTKSLYGLKQASRQRKKEFTNQISGYGFVQSSHDHCLFVYTHDEVLMALVIYVDDILLTGNSEGHMVQVKQFLHDKFAIKDLGNAKYFLDLEIDRTTSSIHLTQHKYIWSIVVDLYLENATAAHSPLSSDWTSKDPNSPLLEEASLYRKLVGRLLYLNFTRPDITYSVHHLSQFMQAPTVSHYNVALHIVKYIKGTPHHGLFYSADNNLTLQAYCDADWPKYPIIRRSVSGYCVFLGTSLVSWKSKK</sequence>
<dbReference type="InterPro" id="IPR013103">
    <property type="entry name" value="RVT_2"/>
</dbReference>
<keyword evidence="2" id="KW-0472">Membrane</keyword>
<comment type="caution">
    <text evidence="2">The sequence shown here is derived from an EMBL/GenBank/DDBJ whole genome shotgun (WGS) entry which is preliminary data.</text>
</comment>
<dbReference type="EMBL" id="BAABME010000716">
    <property type="protein sequence ID" value="GAA0144933.1"/>
    <property type="molecule type" value="Genomic_DNA"/>
</dbReference>
<name>A0AAV3P4M8_LITER</name>